<dbReference type="Proteomes" id="UP001362999">
    <property type="component" value="Unassembled WGS sequence"/>
</dbReference>
<sequence>MANFAVNLAAAAPLRYHSQRDRGPHILSIHSSPPECVYTRRTLRRKTGGGGGGRRGKRVWRNAARNRTSERANTSSNKKVKHLASRFVARQGPTDPIHEIAGEMVRRTSRRAPGRTDLKRHATPPTRAPLARPFVPDEGVRHKRDAEAVRKELPALKAGNIYVGQRSGLGTMLLDYTMRKRGMRGTRHGEETLIVCKNLADNKSKVHATSPSAHASRLGFLDTPDSFSLPPSALVEAVRSEESPARKAEMVGKAPQFTTSSHSPCIAPATWRRTSSRTTAFVSAPPQKPPLSLREIHSFRRAVRSSVGTRGSMDSVTGGKARGESYSMQLDGETSALPRLITTLSSKLSFASSSAIRAIYSKTIQLHLNVQRSPNLSSTESSASSIVEMCFSNDGCVHRRSNQKLNERQVGSAAWGTVHAVDEKVSPKVSAVRINPSGWSCCASLGRKQVVSVSRSTDNGPSPQRVPSKDVGEQPDAKRQRFLVEYSEASESASTLQIPLISAVCRQSQRFTSRAAASDSAPSHSIALQSKLFPFARETFEASATRIRNIHEESNLMSKGNGDPLTRSKTNKNGTGSLNLSHSVNPLYRWPPIPRNPPRTSSHFTGLGGHRYKQSLGKGPAAHGTENLGPPGIEFLNVSGVWRSTSRWRPPAAKPKAALGGHRQASEMVVEKRWSPRHGVRTVGVVLRHARRRSWRRLRTPQTSRQSVRLARDGT</sequence>
<proteinExistence type="predicted"/>
<feature type="region of interest" description="Disordered" evidence="1">
    <location>
        <begin position="44"/>
        <end position="79"/>
    </location>
</feature>
<feature type="compositionally biased region" description="Polar residues" evidence="1">
    <location>
        <begin position="567"/>
        <end position="580"/>
    </location>
</feature>
<name>A0AAW0AS19_9AGAR</name>
<comment type="caution">
    <text evidence="2">The sequence shown here is derived from an EMBL/GenBank/DDBJ whole genome shotgun (WGS) entry which is preliminary data.</text>
</comment>
<feature type="compositionally biased region" description="Basic and acidic residues" evidence="1">
    <location>
        <begin position="467"/>
        <end position="476"/>
    </location>
</feature>
<keyword evidence="3" id="KW-1185">Reference proteome</keyword>
<evidence type="ECO:0000313" key="2">
    <source>
        <dbReference type="EMBL" id="KAK7016149.1"/>
    </source>
</evidence>
<feature type="region of interest" description="Disordered" evidence="1">
    <location>
        <begin position="696"/>
        <end position="715"/>
    </location>
</feature>
<reference evidence="2 3" key="1">
    <citation type="journal article" date="2024" name="J Genomics">
        <title>Draft genome sequencing and assembly of Favolaschia claudopus CIRM-BRFM 2984 isolated from oak limbs.</title>
        <authorList>
            <person name="Navarro D."/>
            <person name="Drula E."/>
            <person name="Chaduli D."/>
            <person name="Cazenave R."/>
            <person name="Ahrendt S."/>
            <person name="Wang J."/>
            <person name="Lipzen A."/>
            <person name="Daum C."/>
            <person name="Barry K."/>
            <person name="Grigoriev I.V."/>
            <person name="Favel A."/>
            <person name="Rosso M.N."/>
            <person name="Martin F."/>
        </authorList>
    </citation>
    <scope>NUCLEOTIDE SEQUENCE [LARGE SCALE GENOMIC DNA]</scope>
    <source>
        <strain evidence="2 3">CIRM-BRFM 2984</strain>
    </source>
</reference>
<accession>A0AAW0AS19</accession>
<feature type="region of interest" description="Disordered" evidence="1">
    <location>
        <begin position="109"/>
        <end position="133"/>
    </location>
</feature>
<evidence type="ECO:0000256" key="1">
    <source>
        <dbReference type="SAM" id="MobiDB-lite"/>
    </source>
</evidence>
<feature type="region of interest" description="Disordered" evidence="1">
    <location>
        <begin position="245"/>
        <end position="266"/>
    </location>
</feature>
<feature type="compositionally biased region" description="Low complexity" evidence="1">
    <location>
        <begin position="123"/>
        <end position="133"/>
    </location>
</feature>
<gene>
    <name evidence="2" type="ORF">R3P38DRAFT_3361780</name>
</gene>
<protein>
    <submittedName>
        <fullName evidence="2">Uncharacterized protein</fullName>
    </submittedName>
</protein>
<dbReference type="AlphaFoldDB" id="A0AAW0AS19"/>
<dbReference type="EMBL" id="JAWWNJ010000052">
    <property type="protein sequence ID" value="KAK7016149.1"/>
    <property type="molecule type" value="Genomic_DNA"/>
</dbReference>
<evidence type="ECO:0000313" key="3">
    <source>
        <dbReference type="Proteomes" id="UP001362999"/>
    </source>
</evidence>
<feature type="region of interest" description="Disordered" evidence="1">
    <location>
        <begin position="452"/>
        <end position="476"/>
    </location>
</feature>
<organism evidence="2 3">
    <name type="scientific">Favolaschia claudopus</name>
    <dbReference type="NCBI Taxonomy" id="2862362"/>
    <lineage>
        <taxon>Eukaryota</taxon>
        <taxon>Fungi</taxon>
        <taxon>Dikarya</taxon>
        <taxon>Basidiomycota</taxon>
        <taxon>Agaricomycotina</taxon>
        <taxon>Agaricomycetes</taxon>
        <taxon>Agaricomycetidae</taxon>
        <taxon>Agaricales</taxon>
        <taxon>Marasmiineae</taxon>
        <taxon>Mycenaceae</taxon>
        <taxon>Favolaschia</taxon>
    </lineage>
</organism>
<feature type="region of interest" description="Disordered" evidence="1">
    <location>
        <begin position="551"/>
        <end position="580"/>
    </location>
</feature>
<feature type="compositionally biased region" description="Polar residues" evidence="1">
    <location>
        <begin position="452"/>
        <end position="462"/>
    </location>
</feature>